<dbReference type="SMR" id="A0A482X3Z9"/>
<comment type="caution">
    <text evidence="2">The sequence shown here is derived from an EMBL/GenBank/DDBJ whole genome shotgun (WGS) entry which is preliminary data.</text>
</comment>
<evidence type="ECO:0000256" key="1">
    <source>
        <dbReference type="SAM" id="Coils"/>
    </source>
</evidence>
<feature type="coiled-coil region" evidence="1">
    <location>
        <begin position="91"/>
        <end position="118"/>
    </location>
</feature>
<evidence type="ECO:0000313" key="3">
    <source>
        <dbReference type="Proteomes" id="UP000291343"/>
    </source>
</evidence>
<gene>
    <name evidence="2" type="ORF">LSTR_LSTR002394</name>
</gene>
<sequence length="233" mass="27677">MSFGSRRDTSSRERHSLNDIFRYKTEHAKFLWREFTGMVENDDGGRNETFLDFTKYIRDNSDYIKSLLAEIQERSPVAHPRFPEEASEQYMNSLHNELAELMKMIELKKKENLILKKEQKRFTKATEAIIKVIDEAESKKEEQEMVDAIERRILDLKFKEAKSRLNYILKTVFPNNGHEDVSNLLEKLFDDEENVDKWIEFSEEEYCLVRSLLKANIIQVNDENESEIRLLKS</sequence>
<dbReference type="AlphaFoldDB" id="A0A482X3Z9"/>
<keyword evidence="3" id="KW-1185">Reference proteome</keyword>
<keyword evidence="1" id="KW-0175">Coiled coil</keyword>
<evidence type="ECO:0000313" key="2">
    <source>
        <dbReference type="EMBL" id="RZF39991.1"/>
    </source>
</evidence>
<name>A0A482X3Z9_LAOST</name>
<proteinExistence type="predicted"/>
<reference evidence="2 3" key="1">
    <citation type="journal article" date="2017" name="Gigascience">
        <title>Genome sequence of the small brown planthopper, Laodelphax striatellus.</title>
        <authorList>
            <person name="Zhu J."/>
            <person name="Jiang F."/>
            <person name="Wang X."/>
            <person name="Yang P."/>
            <person name="Bao Y."/>
            <person name="Zhao W."/>
            <person name="Wang W."/>
            <person name="Lu H."/>
            <person name="Wang Q."/>
            <person name="Cui N."/>
            <person name="Li J."/>
            <person name="Chen X."/>
            <person name="Luo L."/>
            <person name="Yu J."/>
            <person name="Kang L."/>
            <person name="Cui F."/>
        </authorList>
    </citation>
    <scope>NUCLEOTIDE SEQUENCE [LARGE SCALE GENOMIC DNA]</scope>
    <source>
        <strain evidence="2">Lst14</strain>
    </source>
</reference>
<organism evidence="2 3">
    <name type="scientific">Laodelphax striatellus</name>
    <name type="common">Small brown planthopper</name>
    <name type="synonym">Delphax striatella</name>
    <dbReference type="NCBI Taxonomy" id="195883"/>
    <lineage>
        <taxon>Eukaryota</taxon>
        <taxon>Metazoa</taxon>
        <taxon>Ecdysozoa</taxon>
        <taxon>Arthropoda</taxon>
        <taxon>Hexapoda</taxon>
        <taxon>Insecta</taxon>
        <taxon>Pterygota</taxon>
        <taxon>Neoptera</taxon>
        <taxon>Paraneoptera</taxon>
        <taxon>Hemiptera</taxon>
        <taxon>Auchenorrhyncha</taxon>
        <taxon>Fulgoroidea</taxon>
        <taxon>Delphacidae</taxon>
        <taxon>Criomorphinae</taxon>
        <taxon>Laodelphax</taxon>
    </lineage>
</organism>
<protein>
    <submittedName>
        <fullName evidence="2">Uncharacterized protein</fullName>
    </submittedName>
</protein>
<accession>A0A482X3Z9</accession>
<dbReference type="InParanoid" id="A0A482X3Z9"/>
<dbReference type="EMBL" id="QKKF02019433">
    <property type="protein sequence ID" value="RZF39991.1"/>
    <property type="molecule type" value="Genomic_DNA"/>
</dbReference>
<dbReference type="OrthoDB" id="10439217at2759"/>
<dbReference type="Proteomes" id="UP000291343">
    <property type="component" value="Unassembled WGS sequence"/>
</dbReference>